<accession>A0A6G0I743</accession>
<evidence type="ECO:0000313" key="1">
    <source>
        <dbReference type="EMBL" id="KAE8287295.1"/>
    </source>
</evidence>
<dbReference type="Proteomes" id="UP000424527">
    <property type="component" value="Unassembled WGS sequence"/>
</dbReference>
<reference evidence="1 2" key="1">
    <citation type="submission" date="2019-07" db="EMBL/GenBank/DDBJ databases">
        <title>Chromosome genome assembly for large yellow croaker.</title>
        <authorList>
            <person name="Xiao S."/>
        </authorList>
    </citation>
    <scope>NUCLEOTIDE SEQUENCE [LARGE SCALE GENOMIC DNA]</scope>
    <source>
        <strain evidence="1">JMULYC20181020</strain>
        <tissue evidence="1">Muscle</tissue>
    </source>
</reference>
<comment type="caution">
    <text evidence="1">The sequence shown here is derived from an EMBL/GenBank/DDBJ whole genome shotgun (WGS) entry which is preliminary data.</text>
</comment>
<organism evidence="1 2">
    <name type="scientific">Larimichthys crocea</name>
    <name type="common">Large yellow croaker</name>
    <name type="synonym">Pseudosciaena crocea</name>
    <dbReference type="NCBI Taxonomy" id="215358"/>
    <lineage>
        <taxon>Eukaryota</taxon>
        <taxon>Metazoa</taxon>
        <taxon>Chordata</taxon>
        <taxon>Craniata</taxon>
        <taxon>Vertebrata</taxon>
        <taxon>Euteleostomi</taxon>
        <taxon>Actinopterygii</taxon>
        <taxon>Neopterygii</taxon>
        <taxon>Teleostei</taxon>
        <taxon>Neoteleostei</taxon>
        <taxon>Acanthomorphata</taxon>
        <taxon>Eupercaria</taxon>
        <taxon>Sciaenidae</taxon>
        <taxon>Larimichthys</taxon>
    </lineage>
</organism>
<proteinExistence type="predicted"/>
<dbReference type="EMBL" id="REGW02000013">
    <property type="protein sequence ID" value="KAE8287295.1"/>
    <property type="molecule type" value="Genomic_DNA"/>
</dbReference>
<keyword evidence="2" id="KW-1185">Reference proteome</keyword>
<sequence>MTAEDDEGGDGSYRSVFADVPKRKTGRTVSLLRGLLELFDLEELRCDNIPHECGQEPKHMLFLYLIQLLAILVSGCMEEKDLATVMSVASAPFLEVNFCNPLCAATLGKPMFIPYYEGRREGERAKGKVKQVDPEERLKYYRLFTGYELDSRGCDVSSRDGMCWTEHSIMERMRECKIVEGKSKKLWFVAPQMGDRMLMVKDSGLKMMGGQTDEKALKICSYLMSDNVMAYMQCGIFGTISNMLPCHANSDFTEEVMATIGRSMSKFSDAVRHQSANLMMELRPEEKRPPLSQGRERGEVKIFTSVALGISDNAMMKTMLSMALKPDQKNNLDGMLSTSYKSVGVSKVITDIFLYARYHHALNAGEFTEVAHVKGMSDPRYNSMYHKQELTCDSKYQLTVCHGALPMCALTLAMTMRQTVMMIMGFFCAELARLAYLPDTVDVILCKQLVSLTMAAKFRHEKNTGNTNVFKALYGDSLKLSGSMFSRPGRFGVNHSDLEAMEWLQADDERLPSYMKTSQKLIGDTRREVRKIMKEKGCCYNRVMFTSERGVMSFASMFANQEYMIHAPTMTLSHMRVFSNSVDSYGTVKMSKRWGCSYPVKIYSNRCIDKSLYMSQWSRRNDCLTSETKSTISEMVERIKRGVSSLLPRIELNRLKMMSLELNDADFGLLVSAVKDNNIEVIGQLDSASCSTSPGPSWSLDQRTAMKRARESPDVSPNATTSAANDNKKAKMDIGLTLLETDFDFGFDDRLRG</sequence>
<dbReference type="AlphaFoldDB" id="A0A6G0I743"/>
<gene>
    <name evidence="1" type="ORF">D5F01_LYC13333</name>
</gene>
<evidence type="ECO:0000313" key="2">
    <source>
        <dbReference type="Proteomes" id="UP000424527"/>
    </source>
</evidence>
<protein>
    <submittedName>
        <fullName evidence="1">Uncharacterized protein</fullName>
    </submittedName>
</protein>
<name>A0A6G0I743_LARCR</name>